<evidence type="ECO:0008006" key="3">
    <source>
        <dbReference type="Google" id="ProtNLM"/>
    </source>
</evidence>
<organism evidence="1 2">
    <name type="scientific">Roseateles amylovorans</name>
    <dbReference type="NCBI Taxonomy" id="2978473"/>
    <lineage>
        <taxon>Bacteria</taxon>
        <taxon>Pseudomonadati</taxon>
        <taxon>Pseudomonadota</taxon>
        <taxon>Betaproteobacteria</taxon>
        <taxon>Burkholderiales</taxon>
        <taxon>Sphaerotilaceae</taxon>
        <taxon>Roseateles</taxon>
    </lineage>
</organism>
<proteinExistence type="predicted"/>
<keyword evidence="2" id="KW-1185">Reference proteome</keyword>
<evidence type="ECO:0000313" key="2">
    <source>
        <dbReference type="Proteomes" id="UP001064933"/>
    </source>
</evidence>
<evidence type="ECO:0000313" key="1">
    <source>
        <dbReference type="EMBL" id="UXH79981.1"/>
    </source>
</evidence>
<dbReference type="EMBL" id="CP104562">
    <property type="protein sequence ID" value="UXH79981.1"/>
    <property type="molecule type" value="Genomic_DNA"/>
</dbReference>
<gene>
    <name evidence="1" type="ORF">N4261_08915</name>
</gene>
<accession>A0ABY6B3M3</accession>
<name>A0ABY6B3M3_9BURK</name>
<protein>
    <recommendedName>
        <fullName evidence="3">Hemerythrin-like domain-containing protein</fullName>
    </recommendedName>
</protein>
<dbReference type="Proteomes" id="UP001064933">
    <property type="component" value="Chromosome"/>
</dbReference>
<reference evidence="1" key="1">
    <citation type="submission" date="2022-10" db="EMBL/GenBank/DDBJ databases">
        <title>Characterization and whole genome sequencing of a new Roseateles species, isolated from fresh water.</title>
        <authorList>
            <person name="Guliayeva D.Y."/>
            <person name="Akhremchuk A.E."/>
            <person name="Sikolenko M.A."/>
            <person name="Valentovich L.N."/>
            <person name="Sidarenka A.V."/>
        </authorList>
    </citation>
    <scope>NUCLEOTIDE SEQUENCE</scope>
    <source>
        <strain evidence="1">BIM B-1768</strain>
    </source>
</reference>
<sequence>MITSPSTQQMRLDQDLIAMLTDACKTLRITLLDLHRSLVDLERRQYEKQHGQQGAGDFLQVMAYAEEMRWLEPLSRLIVMLDEALDGDGDSDATPLMVAQRARELISLDRESTEAFMARYAAHFDASPALVGTHARVVAALKAVGTTAVG</sequence>
<dbReference type="RefSeq" id="WP_261759799.1">
    <property type="nucleotide sequence ID" value="NZ_CP104562.2"/>
</dbReference>